<feature type="region of interest" description="Disordered" evidence="8">
    <location>
        <begin position="31"/>
        <end position="67"/>
    </location>
</feature>
<keyword evidence="10" id="KW-1185">Reference proteome</keyword>
<dbReference type="Proteomes" id="UP001218218">
    <property type="component" value="Unassembled WGS sequence"/>
</dbReference>
<dbReference type="EMBL" id="JARIHO010000003">
    <property type="protein sequence ID" value="KAJ7363817.1"/>
    <property type="molecule type" value="Genomic_DNA"/>
</dbReference>
<evidence type="ECO:0000256" key="5">
    <source>
        <dbReference type="ARBA" id="ARBA00023157"/>
    </source>
</evidence>
<evidence type="ECO:0000256" key="7">
    <source>
        <dbReference type="RuleBase" id="RU365009"/>
    </source>
</evidence>
<reference evidence="9" key="1">
    <citation type="submission" date="2023-03" db="EMBL/GenBank/DDBJ databases">
        <title>Massive genome expansion in bonnet fungi (Mycena s.s.) driven by repeated elements and novel gene families across ecological guilds.</title>
        <authorList>
            <consortium name="Lawrence Berkeley National Laboratory"/>
            <person name="Harder C.B."/>
            <person name="Miyauchi S."/>
            <person name="Viragh M."/>
            <person name="Kuo A."/>
            <person name="Thoen E."/>
            <person name="Andreopoulos B."/>
            <person name="Lu D."/>
            <person name="Skrede I."/>
            <person name="Drula E."/>
            <person name="Henrissat B."/>
            <person name="Morin E."/>
            <person name="Kohler A."/>
            <person name="Barry K."/>
            <person name="LaButti K."/>
            <person name="Morin E."/>
            <person name="Salamov A."/>
            <person name="Lipzen A."/>
            <person name="Mereny Z."/>
            <person name="Hegedus B."/>
            <person name="Baldrian P."/>
            <person name="Stursova M."/>
            <person name="Weitz H."/>
            <person name="Taylor A."/>
            <person name="Grigoriev I.V."/>
            <person name="Nagy L.G."/>
            <person name="Martin F."/>
            <person name="Kauserud H."/>
        </authorList>
    </citation>
    <scope>NUCLEOTIDE SEQUENCE</scope>
    <source>
        <strain evidence="9">CBHHK002</strain>
    </source>
</reference>
<name>A0AAD7F2T2_9AGAR</name>
<comment type="caution">
    <text evidence="9">The sequence shown here is derived from an EMBL/GenBank/DDBJ whole genome shotgun (WGS) entry which is preliminary data.</text>
</comment>
<evidence type="ECO:0000313" key="10">
    <source>
        <dbReference type="Proteomes" id="UP001218218"/>
    </source>
</evidence>
<evidence type="ECO:0000256" key="4">
    <source>
        <dbReference type="ARBA" id="ARBA00022525"/>
    </source>
</evidence>
<protein>
    <recommendedName>
        <fullName evidence="7">Hydrophobin</fullName>
    </recommendedName>
</protein>
<organism evidence="9 10">
    <name type="scientific">Mycena albidolilacea</name>
    <dbReference type="NCBI Taxonomy" id="1033008"/>
    <lineage>
        <taxon>Eukaryota</taxon>
        <taxon>Fungi</taxon>
        <taxon>Dikarya</taxon>
        <taxon>Basidiomycota</taxon>
        <taxon>Agaricomycotina</taxon>
        <taxon>Agaricomycetes</taxon>
        <taxon>Agaricomycetidae</taxon>
        <taxon>Agaricales</taxon>
        <taxon>Marasmiineae</taxon>
        <taxon>Mycenaceae</taxon>
        <taxon>Mycena</taxon>
    </lineage>
</organism>
<dbReference type="AlphaFoldDB" id="A0AAD7F2T2"/>
<dbReference type="GO" id="GO:0005199">
    <property type="term" value="F:structural constituent of cell wall"/>
    <property type="evidence" value="ECO:0007669"/>
    <property type="project" value="InterPro"/>
</dbReference>
<evidence type="ECO:0000256" key="8">
    <source>
        <dbReference type="SAM" id="MobiDB-lite"/>
    </source>
</evidence>
<comment type="subunit">
    <text evidence="6">Self-assembles to form functional amyloid fibrils called rodlets. Self-assembly into fibrillar rodlets occurs spontaneously at hydrophobic:hydrophilic interfaces and the rodlets further associate laterally to form amphipathic monolayers.</text>
</comment>
<keyword evidence="3 7" id="KW-0134">Cell wall</keyword>
<proteinExistence type="inferred from homology"/>
<comment type="similarity">
    <text evidence="2 7">Belongs to the fungal hydrophobin family.</text>
</comment>
<dbReference type="GO" id="GO:0009277">
    <property type="term" value="C:fungal-type cell wall"/>
    <property type="evidence" value="ECO:0007669"/>
    <property type="project" value="InterPro"/>
</dbReference>
<accession>A0AAD7F2T2</accession>
<evidence type="ECO:0000256" key="1">
    <source>
        <dbReference type="ARBA" id="ARBA00004191"/>
    </source>
</evidence>
<keyword evidence="5 7" id="KW-1015">Disulfide bond</keyword>
<keyword evidence="4 7" id="KW-0964">Secreted</keyword>
<keyword evidence="7" id="KW-0732">Signal</keyword>
<dbReference type="SMART" id="SM00075">
    <property type="entry name" value="HYDRO"/>
    <property type="match status" value="1"/>
</dbReference>
<evidence type="ECO:0000313" key="9">
    <source>
        <dbReference type="EMBL" id="KAJ7363817.1"/>
    </source>
</evidence>
<evidence type="ECO:0000256" key="6">
    <source>
        <dbReference type="ARBA" id="ARBA00093546"/>
    </source>
</evidence>
<comment type="subcellular location">
    <subcellularLocation>
        <location evidence="1 7">Secreted</location>
        <location evidence="1 7">Cell wall</location>
    </subcellularLocation>
</comment>
<sequence length="172" mass="18169">MVRFLGILLLVLCATSLAASATVRETNGQRMAKGLPPLAPRWMPPTRTQIHDTAKRPSPSPSPSSSDGAVFCRAESVPLCCTAAVHATDPTVAFLLKLLGATPYSYPGLVAITCSRSSNRACTRQAVCCEQDDFDGVIATGGLVELFIWIRTFGLAKWGLGALDCDSATILG</sequence>
<dbReference type="InterPro" id="IPR001338">
    <property type="entry name" value="Class_I_Hydrophobin"/>
</dbReference>
<feature type="chain" id="PRO_5041783845" description="Hydrophobin" evidence="7">
    <location>
        <begin position="21"/>
        <end position="172"/>
    </location>
</feature>
<dbReference type="CDD" id="cd23507">
    <property type="entry name" value="hydrophobin_I"/>
    <property type="match status" value="1"/>
</dbReference>
<gene>
    <name evidence="9" type="ORF">DFH08DRAFT_949453</name>
</gene>
<dbReference type="Pfam" id="PF01185">
    <property type="entry name" value="Hydrophobin"/>
    <property type="match status" value="1"/>
</dbReference>
<evidence type="ECO:0000256" key="3">
    <source>
        <dbReference type="ARBA" id="ARBA00022512"/>
    </source>
</evidence>
<evidence type="ECO:0000256" key="2">
    <source>
        <dbReference type="ARBA" id="ARBA00010446"/>
    </source>
</evidence>
<feature type="signal peptide" evidence="7">
    <location>
        <begin position="1"/>
        <end position="20"/>
    </location>
</feature>